<gene>
    <name evidence="2" type="ORF">Tci_051641</name>
</gene>
<evidence type="ECO:0000256" key="1">
    <source>
        <dbReference type="SAM" id="MobiDB-lite"/>
    </source>
</evidence>
<evidence type="ECO:0000313" key="2">
    <source>
        <dbReference type="EMBL" id="GEU79663.1"/>
    </source>
</evidence>
<feature type="compositionally biased region" description="Basic and acidic residues" evidence="1">
    <location>
        <begin position="492"/>
        <end position="521"/>
    </location>
</feature>
<feature type="region of interest" description="Disordered" evidence="1">
    <location>
        <begin position="18"/>
        <end position="70"/>
    </location>
</feature>
<accession>A0A6L2N0L4</accession>
<dbReference type="AlphaFoldDB" id="A0A6L2N0L4"/>
<feature type="compositionally biased region" description="Polar residues" evidence="1">
    <location>
        <begin position="104"/>
        <end position="132"/>
    </location>
</feature>
<feature type="compositionally biased region" description="Basic and acidic residues" evidence="1">
    <location>
        <begin position="435"/>
        <end position="444"/>
    </location>
</feature>
<protein>
    <submittedName>
        <fullName evidence="2">Uncharacterized protein</fullName>
    </submittedName>
</protein>
<organism evidence="2">
    <name type="scientific">Tanacetum cinerariifolium</name>
    <name type="common">Dalmatian daisy</name>
    <name type="synonym">Chrysanthemum cinerariifolium</name>
    <dbReference type="NCBI Taxonomy" id="118510"/>
    <lineage>
        <taxon>Eukaryota</taxon>
        <taxon>Viridiplantae</taxon>
        <taxon>Streptophyta</taxon>
        <taxon>Embryophyta</taxon>
        <taxon>Tracheophyta</taxon>
        <taxon>Spermatophyta</taxon>
        <taxon>Magnoliopsida</taxon>
        <taxon>eudicotyledons</taxon>
        <taxon>Gunneridae</taxon>
        <taxon>Pentapetalae</taxon>
        <taxon>asterids</taxon>
        <taxon>campanulids</taxon>
        <taxon>Asterales</taxon>
        <taxon>Asteraceae</taxon>
        <taxon>Asteroideae</taxon>
        <taxon>Anthemideae</taxon>
        <taxon>Anthemidinae</taxon>
        <taxon>Tanacetum</taxon>
    </lineage>
</organism>
<proteinExistence type="predicted"/>
<reference evidence="2" key="1">
    <citation type="journal article" date="2019" name="Sci. Rep.">
        <title>Draft genome of Tanacetum cinerariifolium, the natural source of mosquito coil.</title>
        <authorList>
            <person name="Yamashiro T."/>
            <person name="Shiraishi A."/>
            <person name="Satake H."/>
            <person name="Nakayama K."/>
        </authorList>
    </citation>
    <scope>NUCLEOTIDE SEQUENCE</scope>
</reference>
<feature type="region of interest" description="Disordered" evidence="1">
    <location>
        <begin position="93"/>
        <end position="143"/>
    </location>
</feature>
<sequence>MLDSKAYKEYYTVASGAEPPKAKTKYKKKAGEPVTSSKSKTASASKGAKLKSKSKVTKPDMKKQTTKKTKAKGLAVLSELALSEAEQIKLATKRSKKDFHLSHASGSDNGVDTQSKMTDANQGDSEQQNVYQESGFEQEEEDAHVTLTPVSDAQKADEHVQSSFVSFDFTSKFLNLENPYLVDNEIASLMETSAPHATVIFKITSGFTTTTPPPPPFFNHLLQQQTPTITTPTFTTITSTNPTVTLSEILNFVFAFKYDQKVSALEFEMSELKQTNEFAKDVSSILGIVDKYLASKMKEAVNVVVQLQTNKLREEAQAENQEFLNQVDSTKKTIIKDQVKAQVSKIMPKIKKYVTESLGAKVLVRSTNQPQTAYAVAASLLEFELKKMLIDKIEANKSINRPDTQKNLYNALVESYNSDKDIITSYGDVVLLKRGRDDQDKDENPSAGSDRGTKKRKSGKDDESSKDSSHTVEETGMQQDQEFVTGDNDEQPVGKEVTKVDWFKKPERPPTLDPDRSKRRQIDFRPPQRYITQLALTEEPPTSFDEFNDTSLDFSTFVLNRLKVPNLTQEILVGPAFNLLKGTCKSIMELEYHFEECSKATIERLNWHNPENKLRRIIAVTRLTIMEKHDYGHLEEIKVCRDDHQLYTFKEGDFKRLSLQDIKDMLLFLVQRKLTNLTIDERYDLNVALHQISRTNRIHFTLDPHGIIYMDQFKRKRLMRADELHKFSDGTLNDVRTALHDIAAGIRMEYLLMQKWNNLDKKRARVMVQDIEKQLYQRRLMRNLEMFVGGRIYGERSQASGKDNMTSSYSVLTNFSKNRRDLPRDIPLDSVGASYEVSVSAEGVEELKRKVMIKGEKKEVILTLRYEHVGPKVTSAQDGEKRLCLVDDLKKLKITFMSNQRYKSKPKVNDHYAIFIKERKGKKSASIRTVRIKSLLDAFGITVGHVCVNTAQLELVQLMNFNKKYA</sequence>
<feature type="compositionally biased region" description="Basic and acidic residues" evidence="1">
    <location>
        <begin position="459"/>
        <end position="473"/>
    </location>
</feature>
<dbReference type="EMBL" id="BKCJ010007919">
    <property type="protein sequence ID" value="GEU79663.1"/>
    <property type="molecule type" value="Genomic_DNA"/>
</dbReference>
<feature type="region of interest" description="Disordered" evidence="1">
    <location>
        <begin position="435"/>
        <end position="521"/>
    </location>
</feature>
<name>A0A6L2N0L4_TANCI</name>
<comment type="caution">
    <text evidence="2">The sequence shown here is derived from an EMBL/GenBank/DDBJ whole genome shotgun (WGS) entry which is preliminary data.</text>
</comment>
<feature type="compositionally biased region" description="Low complexity" evidence="1">
    <location>
        <begin position="35"/>
        <end position="47"/>
    </location>
</feature>